<dbReference type="AlphaFoldDB" id="A0A937JRA2"/>
<evidence type="ECO:0000313" key="4">
    <source>
        <dbReference type="EMBL" id="MBL1084298.1"/>
    </source>
</evidence>
<accession>A0A937JRA2</accession>
<organism evidence="4 5">
    <name type="scientific">Streptomyces actinomycinicus</name>
    <dbReference type="NCBI Taxonomy" id="1695166"/>
    <lineage>
        <taxon>Bacteria</taxon>
        <taxon>Bacillati</taxon>
        <taxon>Actinomycetota</taxon>
        <taxon>Actinomycetes</taxon>
        <taxon>Kitasatosporales</taxon>
        <taxon>Streptomycetaceae</taxon>
        <taxon>Streptomyces</taxon>
    </lineage>
</organism>
<evidence type="ECO:0000256" key="2">
    <source>
        <dbReference type="SAM" id="Phobius"/>
    </source>
</evidence>
<dbReference type="EMBL" id="JAERRK010000009">
    <property type="protein sequence ID" value="MBL1084298.1"/>
    <property type="molecule type" value="Genomic_DNA"/>
</dbReference>
<proteinExistence type="predicted"/>
<reference evidence="4" key="1">
    <citation type="submission" date="2021-01" db="EMBL/GenBank/DDBJ databases">
        <title>WGS of actinomycetes isolated from Thailand.</title>
        <authorList>
            <person name="Thawai C."/>
        </authorList>
    </citation>
    <scope>NUCLEOTIDE SEQUENCE</scope>
    <source>
        <strain evidence="4">RCU-197</strain>
    </source>
</reference>
<evidence type="ECO:0000313" key="5">
    <source>
        <dbReference type="Proteomes" id="UP000661858"/>
    </source>
</evidence>
<feature type="transmembrane region" description="Helical" evidence="2">
    <location>
        <begin position="134"/>
        <end position="155"/>
    </location>
</feature>
<name>A0A937JRA2_9ACTN</name>
<sequence length="559" mass="60074">MKSGDGIWDDGQWSATTQVVLVVLAWTGLVAVAVCLFRTLWEYLVRGVDGVWQGLEPWDTGMVAPRPPGTRGAAPAHPAYWWRQSWRDAASAGGNGMRSLWHPFVHPWLDEFVWNLVHGRYPRGRRPAMPLSRFLLATLIGPGTALGALIGAVLATVLLGWGLLVFAVLLGLVWLGWAASVPLLRGVDRCWVLLRGIRPACPHPGCYAPIPLALHRCDGCGSRHAQLRPGRFGALWHVCRCGVRLPATRLTGRNRLSTLCPRCEDSLPQALATTRVVHAPVLGGTSSGKTMLVAAVVEGLHGWAREGELRVAYASDLGQVAQNAVNRQLERTGWAHATTGGPPRALMLVVSRGLRRRLLYLYDPMGESVSDAGRARTQSYLAHADGVVLLVDVLADPTVRRRLGPADTERAEQARPSLQGPRETYERVTGELAALSGRRPRLPVAAVVTKRDVLDQLTSLPVPGARIDHWLGDIGLGALVRSLGHDFRAARYWSVSAHAATGTGPLMSEQRRAAEPVLWLLAASGLRTGPLTGSAGRGAGRLPRAAAAGGSDDGDGDGR</sequence>
<comment type="caution">
    <text evidence="4">The sequence shown here is derived from an EMBL/GenBank/DDBJ whole genome shotgun (WGS) entry which is preliminary data.</text>
</comment>
<feature type="region of interest" description="Disordered" evidence="1">
    <location>
        <begin position="532"/>
        <end position="559"/>
    </location>
</feature>
<feature type="transmembrane region" description="Helical" evidence="2">
    <location>
        <begin position="15"/>
        <end position="37"/>
    </location>
</feature>
<protein>
    <recommendedName>
        <fullName evidence="3">Double-GTPase 2 domain-containing protein</fullName>
    </recommendedName>
</protein>
<keyword evidence="2" id="KW-0472">Membrane</keyword>
<feature type="domain" description="Double-GTPase 2" evidence="3">
    <location>
        <begin position="280"/>
        <end position="460"/>
    </location>
</feature>
<feature type="compositionally biased region" description="Low complexity" evidence="1">
    <location>
        <begin position="540"/>
        <end position="550"/>
    </location>
</feature>
<keyword evidence="2" id="KW-1133">Transmembrane helix</keyword>
<dbReference type="InterPro" id="IPR045528">
    <property type="entry name" value="DO-GTPase2"/>
</dbReference>
<evidence type="ECO:0000259" key="3">
    <source>
        <dbReference type="Pfam" id="PF19993"/>
    </source>
</evidence>
<feature type="transmembrane region" description="Helical" evidence="2">
    <location>
        <begin position="161"/>
        <end position="184"/>
    </location>
</feature>
<dbReference type="Pfam" id="PF19993">
    <property type="entry name" value="DO-GTPase2"/>
    <property type="match status" value="1"/>
</dbReference>
<evidence type="ECO:0000256" key="1">
    <source>
        <dbReference type="SAM" id="MobiDB-lite"/>
    </source>
</evidence>
<keyword evidence="5" id="KW-1185">Reference proteome</keyword>
<dbReference type="RefSeq" id="WP_201837563.1">
    <property type="nucleotide sequence ID" value="NZ_JAERRK010000009.1"/>
</dbReference>
<dbReference type="Proteomes" id="UP000661858">
    <property type="component" value="Unassembled WGS sequence"/>
</dbReference>
<gene>
    <name evidence="4" type="ORF">JK359_20390</name>
</gene>
<keyword evidence="2" id="KW-0812">Transmembrane</keyword>
<feature type="region of interest" description="Disordered" evidence="1">
    <location>
        <begin position="404"/>
        <end position="423"/>
    </location>
</feature>